<proteinExistence type="predicted"/>
<dbReference type="EMBL" id="CP007784">
    <property type="protein sequence ID" value="AIO35240.1"/>
    <property type="molecule type" value="Genomic_DNA"/>
</dbReference>
<dbReference type="KEGG" id="bcen:DM39_4123"/>
<dbReference type="Gene3D" id="3.30.420.40">
    <property type="match status" value="1"/>
</dbReference>
<dbReference type="PANTHER" id="PTHR11365">
    <property type="entry name" value="5-OXOPROLINASE RELATED"/>
    <property type="match status" value="1"/>
</dbReference>
<dbReference type="Pfam" id="PF19278">
    <property type="entry name" value="Hydant_A_C"/>
    <property type="match status" value="1"/>
</dbReference>
<evidence type="ECO:0000313" key="5">
    <source>
        <dbReference type="Proteomes" id="UP000029413"/>
    </source>
</evidence>
<dbReference type="PANTHER" id="PTHR11365:SF23">
    <property type="entry name" value="HYPOTHETICAL 5-OXOPROLINASE (EUROFUNG)-RELATED"/>
    <property type="match status" value="1"/>
</dbReference>
<gene>
    <name evidence="4" type="ORF">DM39_4123</name>
</gene>
<feature type="domain" description="Hydantoinase/oxoprolinase N-terminal" evidence="2">
    <location>
        <begin position="5"/>
        <end position="192"/>
    </location>
</feature>
<dbReference type="InterPro" id="IPR043129">
    <property type="entry name" value="ATPase_NBD"/>
</dbReference>
<dbReference type="GO" id="GO:0006749">
    <property type="term" value="P:glutathione metabolic process"/>
    <property type="evidence" value="ECO:0007669"/>
    <property type="project" value="TreeGrafter"/>
</dbReference>
<keyword evidence="5" id="KW-1185">Reference proteome</keyword>
<dbReference type="InterPro" id="IPR008040">
    <property type="entry name" value="Hydant_A_N"/>
</dbReference>
<evidence type="ECO:0000259" key="3">
    <source>
        <dbReference type="Pfam" id="PF19278"/>
    </source>
</evidence>
<evidence type="ECO:0000313" key="4">
    <source>
        <dbReference type="EMBL" id="AIO35240.1"/>
    </source>
</evidence>
<accession>A0AAN0VQ13</accession>
<dbReference type="GO" id="GO:0005829">
    <property type="term" value="C:cytosol"/>
    <property type="evidence" value="ECO:0007669"/>
    <property type="project" value="TreeGrafter"/>
</dbReference>
<feature type="domain" description="Hydantoinase A/oxoprolinase" evidence="1">
    <location>
        <begin position="214"/>
        <end position="501"/>
    </location>
</feature>
<dbReference type="Proteomes" id="UP000029413">
    <property type="component" value="Chromosome 2"/>
</dbReference>
<dbReference type="Pfam" id="PF05378">
    <property type="entry name" value="Hydant_A_N"/>
    <property type="match status" value="1"/>
</dbReference>
<evidence type="ECO:0000259" key="1">
    <source>
        <dbReference type="Pfam" id="PF01968"/>
    </source>
</evidence>
<dbReference type="Pfam" id="PF01968">
    <property type="entry name" value="Hydantoinase_A"/>
    <property type="match status" value="1"/>
</dbReference>
<dbReference type="SUPFAM" id="SSF53067">
    <property type="entry name" value="Actin-like ATPase domain"/>
    <property type="match status" value="1"/>
</dbReference>
<dbReference type="GO" id="GO:0017168">
    <property type="term" value="F:5-oxoprolinase (ATP-hydrolyzing) activity"/>
    <property type="evidence" value="ECO:0007669"/>
    <property type="project" value="TreeGrafter"/>
</dbReference>
<evidence type="ECO:0000259" key="2">
    <source>
        <dbReference type="Pfam" id="PF05378"/>
    </source>
</evidence>
<name>A0AAN0VQ13_9BURK</name>
<organism evidence="4 5">
    <name type="scientific">Burkholderia cenocepacia</name>
    <dbReference type="NCBI Taxonomy" id="95486"/>
    <lineage>
        <taxon>Bacteria</taxon>
        <taxon>Pseudomonadati</taxon>
        <taxon>Pseudomonadota</taxon>
        <taxon>Betaproteobacteria</taxon>
        <taxon>Burkholderiales</taxon>
        <taxon>Burkholderiaceae</taxon>
        <taxon>Burkholderia</taxon>
        <taxon>Burkholderia cepacia complex</taxon>
    </lineage>
</organism>
<sequence>MGHVIGVDVGGTFTDAVLVRADGSMVSSKTPSTPPNYDEGVLAAIDLLAKETGIDQRELLGNTEYIAHGTTSSLNALVMGKVPDVGFITTKGHRDSIYIMNVEGRYLGRPQHELQDILRQQKPRNIVRRKLAREVTERIDRDGEVIVKLDENEARRIIVELLSEGVRAIAVSLLWSFRNPAHEQRIRELIHEADPEVFVALSSEVSPRIREFARNSTTIMSTQIGPGLDLYLSQLEGRLRDSGLKGSLLVMQSSGGSIAAAEAASSAITTIGGVLTGGVVGCVRLAEQLGHRNVIATDVGGTTFLAGLIVDGEPVRASETVVNQHPINVPTLKVEAIGSGGGAIAWLDGGGNLRVGPTSAQAVPGPACYEAGGTEPTNTDANLVLGILSETGLLGGLRPIRKDLAIEAIRTRIADPLGLSVEEAAAAIYAVQNAQTGDLLRKIVVESGHDPRDFTVYAFGGAGPAHCAAYSAEVGVAEVVVPLGPVASAFSAFGLAVSDVVLVREHSDPMKFPFDPLRVQQNFERLESEVRVAMERQGIPLGRIELYRELDTRYGLQFGEVAVPVVAGELDAAKMEDAAAEFERRYAKLYGEGSGFREAGIFGITFRVRGVGVLNAEPRFEMLARASGHSPNTALMSRRPVCLDGRKGYVDTPIYDYRLLKAGHVIQGPAVIQVPTTSVVVPDGMRGEIDEFGNLRIQTVSSLDVQQPALRSVNA</sequence>
<reference evidence="4 5" key="1">
    <citation type="submission" date="2014-05" db="EMBL/GenBank/DDBJ databases">
        <authorList>
            <person name="Bishop-Lilly K.A."/>
            <person name="Broomall S.M."/>
            <person name="Chain P.S."/>
            <person name="Chertkov O."/>
            <person name="Coyne S.R."/>
            <person name="Daligault H.E."/>
            <person name="Davenport K.W."/>
            <person name="Erkkila T."/>
            <person name="Frey K.G."/>
            <person name="Gibbons H.S."/>
            <person name="Gu W."/>
            <person name="Jaissle J."/>
            <person name="Johnson S.L."/>
            <person name="Koroleva G.I."/>
            <person name="Ladner J.T."/>
            <person name="Lo C.-C."/>
            <person name="Minogue T.D."/>
            <person name="Munk C."/>
            <person name="Palacios G.F."/>
            <person name="Redden C.L."/>
            <person name="Rosenzweig C.N."/>
            <person name="Scholz M.B."/>
            <person name="Teshima H."/>
            <person name="Xu Y."/>
        </authorList>
    </citation>
    <scope>NUCLEOTIDE SEQUENCE [LARGE SCALE GENOMIC DNA]</scope>
    <source>
        <strain evidence="4 5">DDS 22E-1</strain>
    </source>
</reference>
<dbReference type="InterPro" id="IPR045079">
    <property type="entry name" value="Oxoprolinase-like"/>
</dbReference>
<dbReference type="InterPro" id="IPR002821">
    <property type="entry name" value="Hydantoinase_A"/>
</dbReference>
<dbReference type="InterPro" id="IPR049517">
    <property type="entry name" value="ACX-like_C"/>
</dbReference>
<feature type="domain" description="Acetophenone carboxylase-like C-terminal" evidence="3">
    <location>
        <begin position="519"/>
        <end position="693"/>
    </location>
</feature>
<dbReference type="AlphaFoldDB" id="A0AAN0VQ13"/>
<protein>
    <submittedName>
        <fullName evidence="4">Hydantoinase/oxoprolinase family protein</fullName>
    </submittedName>
</protein>